<dbReference type="SUPFAM" id="SSF53448">
    <property type="entry name" value="Nucleotide-diphospho-sugar transferases"/>
    <property type="match status" value="1"/>
</dbReference>
<dbReference type="PANTHER" id="PTHR43777:SF1">
    <property type="entry name" value="MOLYBDENUM COFACTOR CYTIDYLYLTRANSFERASE"/>
    <property type="match status" value="1"/>
</dbReference>
<dbReference type="Proteomes" id="UP001202887">
    <property type="component" value="Unassembled WGS sequence"/>
</dbReference>
<evidence type="ECO:0000313" key="3">
    <source>
        <dbReference type="EMBL" id="MCJ8353515.1"/>
    </source>
</evidence>
<protein>
    <submittedName>
        <fullName evidence="3">Nucleotidyltransferase family protein</fullName>
    </submittedName>
</protein>
<keyword evidence="1" id="KW-0460">Magnesium</keyword>
<comment type="caution">
    <text evidence="3">The sequence shown here is derived from an EMBL/GenBank/DDBJ whole genome shotgun (WGS) entry which is preliminary data.</text>
</comment>
<dbReference type="Gene3D" id="3.90.550.10">
    <property type="entry name" value="Spore Coat Polysaccharide Biosynthesis Protein SpsA, Chain A"/>
    <property type="match status" value="1"/>
</dbReference>
<feature type="domain" description="MobA-like NTP transferase" evidence="2">
    <location>
        <begin position="22"/>
        <end position="190"/>
    </location>
</feature>
<organism evidence="3 4">
    <name type="scientific">Novacetimonas hansenii</name>
    <name type="common">Komagataeibacter hansenii</name>
    <dbReference type="NCBI Taxonomy" id="436"/>
    <lineage>
        <taxon>Bacteria</taxon>
        <taxon>Pseudomonadati</taxon>
        <taxon>Pseudomonadota</taxon>
        <taxon>Alphaproteobacteria</taxon>
        <taxon>Acetobacterales</taxon>
        <taxon>Acetobacteraceae</taxon>
        <taxon>Novacetimonas</taxon>
    </lineage>
</organism>
<dbReference type="AlphaFoldDB" id="A0AAW5ET83"/>
<sequence>MTRSGMPPGIADIAAIPGDIDAIVLAAGQSRRTFPRHKLLARDADGRPMLATTIRRIQASTARRIIVVLGHRAHDIRDAIMPYMDPRHPPPHLIHAAGHASGLSASLRSGVAAAQAEGAGGALICLGDMPLVPTGLLDRMIKTHHDSHPAAVVVMQGGRRGHPVLWDRRMFPALLRMQGDRGARDLLRQMGDDLRRLPAGPEIHADFDTPERLAQFSMLSLVS</sequence>
<gene>
    <name evidence="3" type="ORF">K1W68_05845</name>
</gene>
<accession>A0AAW5ET83</accession>
<evidence type="ECO:0000259" key="2">
    <source>
        <dbReference type="Pfam" id="PF12804"/>
    </source>
</evidence>
<evidence type="ECO:0000313" key="4">
    <source>
        <dbReference type="Proteomes" id="UP001202887"/>
    </source>
</evidence>
<dbReference type="InterPro" id="IPR029044">
    <property type="entry name" value="Nucleotide-diphossugar_trans"/>
</dbReference>
<reference evidence="3" key="2">
    <citation type="submission" date="2022-03" db="EMBL/GenBank/DDBJ databases">
        <authorList>
            <person name="Ryngajllo M."/>
            <person name="Jacek P."/>
            <person name="Kubiak K."/>
        </authorList>
    </citation>
    <scope>NUCLEOTIDE SEQUENCE</scope>
    <source>
        <strain evidence="3">SI1</strain>
    </source>
</reference>
<name>A0AAW5ET83_NOVHA</name>
<reference evidence="3" key="1">
    <citation type="journal article" date="2021" name="Polymers (Basel)">
        <title>Highly Stretchable Bacterial Cellulose Produced by Komagataeibacter hansenii SI1.</title>
        <authorList>
            <person name="Cielecka I."/>
            <person name="Ryngajllo M."/>
            <person name="Maniukiewicz W."/>
            <person name="Bielecki S."/>
        </authorList>
    </citation>
    <scope>NUCLEOTIDE SEQUENCE</scope>
    <source>
        <strain evidence="3">SI1</strain>
    </source>
</reference>
<evidence type="ECO:0000256" key="1">
    <source>
        <dbReference type="ARBA" id="ARBA00022842"/>
    </source>
</evidence>
<dbReference type="GO" id="GO:0016779">
    <property type="term" value="F:nucleotidyltransferase activity"/>
    <property type="evidence" value="ECO:0007669"/>
    <property type="project" value="UniProtKB-ARBA"/>
</dbReference>
<dbReference type="PANTHER" id="PTHR43777">
    <property type="entry name" value="MOLYBDENUM COFACTOR CYTIDYLYLTRANSFERASE"/>
    <property type="match status" value="1"/>
</dbReference>
<dbReference type="CDD" id="cd04182">
    <property type="entry name" value="GT_2_like_f"/>
    <property type="match status" value="1"/>
</dbReference>
<dbReference type="Pfam" id="PF12804">
    <property type="entry name" value="NTP_transf_3"/>
    <property type="match status" value="1"/>
</dbReference>
<dbReference type="RefSeq" id="WP_247066637.1">
    <property type="nucleotide sequence ID" value="NZ_JAIBCX010000010.1"/>
</dbReference>
<proteinExistence type="predicted"/>
<dbReference type="EMBL" id="JAIBCX010000010">
    <property type="protein sequence ID" value="MCJ8353515.1"/>
    <property type="molecule type" value="Genomic_DNA"/>
</dbReference>
<dbReference type="InterPro" id="IPR025877">
    <property type="entry name" value="MobA-like_NTP_Trfase"/>
</dbReference>